<dbReference type="InterPro" id="IPR036554">
    <property type="entry name" value="GHMP_kinase_C_sf"/>
</dbReference>
<accession>A0A1A8WK63</accession>
<evidence type="ECO:0000256" key="3">
    <source>
        <dbReference type="ARBA" id="ARBA00022777"/>
    </source>
</evidence>
<organism evidence="8 9">
    <name type="scientific">Plasmodium ovale curtisi</name>
    <dbReference type="NCBI Taxonomy" id="864141"/>
    <lineage>
        <taxon>Eukaryota</taxon>
        <taxon>Sar</taxon>
        <taxon>Alveolata</taxon>
        <taxon>Apicomplexa</taxon>
        <taxon>Aconoidasida</taxon>
        <taxon>Haemosporida</taxon>
        <taxon>Plasmodiidae</taxon>
        <taxon>Plasmodium</taxon>
        <taxon>Plasmodium (Plasmodium)</taxon>
    </lineage>
</organism>
<evidence type="ECO:0000256" key="5">
    <source>
        <dbReference type="SAM" id="SignalP"/>
    </source>
</evidence>
<evidence type="ECO:0000256" key="1">
    <source>
        <dbReference type="ARBA" id="ARBA00022679"/>
    </source>
</evidence>
<gene>
    <name evidence="8" type="ORF">POVCU1_025270</name>
    <name evidence="7" type="ORF">POVCU2_0074450</name>
</gene>
<dbReference type="InterPro" id="IPR006204">
    <property type="entry name" value="GHMP_kinase_N_dom"/>
</dbReference>
<dbReference type="Proteomes" id="UP000078560">
    <property type="component" value="Unassembled WGS sequence"/>
</dbReference>
<evidence type="ECO:0000313" key="7">
    <source>
        <dbReference type="EMBL" id="SBS92484.1"/>
    </source>
</evidence>
<keyword evidence="5" id="KW-0732">Signal</keyword>
<feature type="signal peptide" evidence="5">
    <location>
        <begin position="1"/>
        <end position="24"/>
    </location>
</feature>
<dbReference type="VEuPathDB" id="PlasmoDB:PocGH01_10039400"/>
<evidence type="ECO:0000313" key="10">
    <source>
        <dbReference type="Proteomes" id="UP000078560"/>
    </source>
</evidence>
<dbReference type="SUPFAM" id="SSF54211">
    <property type="entry name" value="Ribosomal protein S5 domain 2-like"/>
    <property type="match status" value="1"/>
</dbReference>
<sequence length="505" mass="59114">MKICLHIKSFLLFCISLLLTNVVSKIVPTECSNFARKIYKPSKVVQLNFFPHPLHNKINSEKNVSEKLWKSSNLTKRNNCNLGKKQTYSNLDKGINNGRNLHTKGNVLCNKKMKLIIQLLNKAKLYDFKFFSPAKINLFLRLKEKKETYNEISTLMHSINLGDDLFITVLSREDQKRLKHVLYPCTSGDFLTIRKNKDYDREHNDKKSCQTYEKKDIHYYNNYPLNEDNIIIKVLKRYREELGINDDIRFLVHINKRIPIFSGVGGGSSNGASVFYFLEKYFYKYLKSNELKHEFLKKIGSDISFFTSSGFAYCTEKGNYVIDLGNAQATISEKRIYLFQVNEGLSSKSVYENVNYDKIVQYNPVTLLTNFITNSDSNKIAKIVEEKEKNFLNRFVHVDKMDMQNIFLNDLEHSAFLLVRKLKDLKYFLISQNIFNVVTMSGSGSSLFAITKNDMNLNSEKWYVKDLIKHVREKLNVKIKVYLCDFLRKREHFWYKPTKIAEVIT</sequence>
<dbReference type="EMBL" id="FLQV01000467">
    <property type="protein sequence ID" value="SBS93317.1"/>
    <property type="molecule type" value="Genomic_DNA"/>
</dbReference>
<evidence type="ECO:0000256" key="4">
    <source>
        <dbReference type="ARBA" id="ARBA00022840"/>
    </source>
</evidence>
<dbReference type="SUPFAM" id="SSF55060">
    <property type="entry name" value="GHMP Kinase, C-terminal domain"/>
    <property type="match status" value="1"/>
</dbReference>
<name>A0A1A8WK63_PLAOA</name>
<keyword evidence="4" id="KW-0067">ATP-binding</keyword>
<evidence type="ECO:0000256" key="2">
    <source>
        <dbReference type="ARBA" id="ARBA00022741"/>
    </source>
</evidence>
<dbReference type="PANTHER" id="PTHR43527:SF2">
    <property type="entry name" value="4-DIPHOSPHOCYTIDYL-2-C-METHYL-D-ERYTHRITOL KINASE, CHLOROPLASTIC"/>
    <property type="match status" value="1"/>
</dbReference>
<dbReference type="Gene3D" id="3.30.230.10">
    <property type="match status" value="1"/>
</dbReference>
<evidence type="ECO:0000313" key="8">
    <source>
        <dbReference type="EMBL" id="SBS93317.1"/>
    </source>
</evidence>
<dbReference type="HAMAP" id="MF_00061">
    <property type="entry name" value="IspE"/>
    <property type="match status" value="1"/>
</dbReference>
<dbReference type="GO" id="GO:0005524">
    <property type="term" value="F:ATP binding"/>
    <property type="evidence" value="ECO:0007669"/>
    <property type="project" value="UniProtKB-KW"/>
</dbReference>
<reference evidence="9 10" key="2">
    <citation type="submission" date="2016-05" db="EMBL/GenBank/DDBJ databases">
        <authorList>
            <person name="Naeem Raeece"/>
        </authorList>
    </citation>
    <scope>NUCLEOTIDE SEQUENCE [LARGE SCALE GENOMIC DNA]</scope>
</reference>
<dbReference type="EMBL" id="FLQU01001296">
    <property type="protein sequence ID" value="SBS92484.1"/>
    <property type="molecule type" value="Genomic_DNA"/>
</dbReference>
<dbReference type="Gene3D" id="3.30.70.890">
    <property type="entry name" value="GHMP kinase, C-terminal domain"/>
    <property type="match status" value="1"/>
</dbReference>
<dbReference type="GO" id="GO:0016114">
    <property type="term" value="P:terpenoid biosynthetic process"/>
    <property type="evidence" value="ECO:0007669"/>
    <property type="project" value="InterPro"/>
</dbReference>
<dbReference type="InterPro" id="IPR004424">
    <property type="entry name" value="IspE"/>
</dbReference>
<proteinExistence type="inferred from homology"/>
<dbReference type="InterPro" id="IPR020568">
    <property type="entry name" value="Ribosomal_Su5_D2-typ_SF"/>
</dbReference>
<evidence type="ECO:0000259" key="6">
    <source>
        <dbReference type="Pfam" id="PF00288"/>
    </source>
</evidence>
<keyword evidence="1" id="KW-0808">Transferase</keyword>
<keyword evidence="2" id="KW-0547">Nucleotide-binding</keyword>
<reference evidence="8" key="1">
    <citation type="submission" date="2016-05" db="EMBL/GenBank/DDBJ databases">
        <authorList>
            <person name="Lavstsen T."/>
            <person name="Jespersen J.S."/>
        </authorList>
    </citation>
    <scope>NUCLEOTIDE SEQUENCE [LARGE SCALE GENOMIC DNA]</scope>
</reference>
<feature type="domain" description="GHMP kinase N-terminal" evidence="6">
    <location>
        <begin position="229"/>
        <end position="306"/>
    </location>
</feature>
<evidence type="ECO:0000313" key="9">
    <source>
        <dbReference type="Proteomes" id="UP000078546"/>
    </source>
</evidence>
<keyword evidence="3 8" id="KW-0418">Kinase</keyword>
<dbReference type="PANTHER" id="PTHR43527">
    <property type="entry name" value="4-DIPHOSPHOCYTIDYL-2-C-METHYL-D-ERYTHRITOL KINASE, CHLOROPLASTIC"/>
    <property type="match status" value="1"/>
</dbReference>
<protein>
    <submittedName>
        <fullName evidence="8">4-diphosphocytidyl-2c-methyl-D-erythritol kinase</fullName>
    </submittedName>
</protein>
<feature type="chain" id="PRO_5015059727" evidence="5">
    <location>
        <begin position="25"/>
        <end position="505"/>
    </location>
</feature>
<dbReference type="Pfam" id="PF00288">
    <property type="entry name" value="GHMP_kinases_N"/>
    <property type="match status" value="1"/>
</dbReference>
<dbReference type="Proteomes" id="UP000078546">
    <property type="component" value="Unassembled WGS sequence"/>
</dbReference>
<dbReference type="InterPro" id="IPR014721">
    <property type="entry name" value="Ribsml_uS5_D2-typ_fold_subgr"/>
</dbReference>
<dbReference type="GO" id="GO:0050515">
    <property type="term" value="F:4-(cytidine 5'-diphospho)-2-C-methyl-D-erythritol kinase activity"/>
    <property type="evidence" value="ECO:0007669"/>
    <property type="project" value="InterPro"/>
</dbReference>
<dbReference type="AlphaFoldDB" id="A0A1A8WK63"/>